<dbReference type="AlphaFoldDB" id="A0A0D3EA30"/>
<accession>A0A0D3EA30</accession>
<evidence type="ECO:0000313" key="3">
    <source>
        <dbReference type="Proteomes" id="UP000032141"/>
    </source>
</evidence>
<name>A0A0D3EA30_BRAOL</name>
<protein>
    <submittedName>
        <fullName evidence="2">Uncharacterized protein</fullName>
    </submittedName>
</protein>
<proteinExistence type="predicted"/>
<dbReference type="Gramene" id="Bo9g102240.1">
    <property type="protein sequence ID" value="Bo9g102240.1"/>
    <property type="gene ID" value="Bo9g102240"/>
</dbReference>
<evidence type="ECO:0000256" key="1">
    <source>
        <dbReference type="SAM" id="MobiDB-lite"/>
    </source>
</evidence>
<keyword evidence="3" id="KW-1185">Reference proteome</keyword>
<reference evidence="2" key="2">
    <citation type="submission" date="2015-03" db="UniProtKB">
        <authorList>
            <consortium name="EnsemblPlants"/>
        </authorList>
    </citation>
    <scope>IDENTIFICATION</scope>
</reference>
<feature type="compositionally biased region" description="Low complexity" evidence="1">
    <location>
        <begin position="53"/>
        <end position="62"/>
    </location>
</feature>
<dbReference type="EnsemblPlants" id="Bo9g102240.1">
    <property type="protein sequence ID" value="Bo9g102240.1"/>
    <property type="gene ID" value="Bo9g102240"/>
</dbReference>
<organism evidence="2 3">
    <name type="scientific">Brassica oleracea var. oleracea</name>
    <dbReference type="NCBI Taxonomy" id="109376"/>
    <lineage>
        <taxon>Eukaryota</taxon>
        <taxon>Viridiplantae</taxon>
        <taxon>Streptophyta</taxon>
        <taxon>Embryophyta</taxon>
        <taxon>Tracheophyta</taxon>
        <taxon>Spermatophyta</taxon>
        <taxon>Magnoliopsida</taxon>
        <taxon>eudicotyledons</taxon>
        <taxon>Gunneridae</taxon>
        <taxon>Pentapetalae</taxon>
        <taxon>rosids</taxon>
        <taxon>malvids</taxon>
        <taxon>Brassicales</taxon>
        <taxon>Brassicaceae</taxon>
        <taxon>Brassiceae</taxon>
        <taxon>Brassica</taxon>
    </lineage>
</organism>
<dbReference type="Proteomes" id="UP000032141">
    <property type="component" value="Chromosome C9"/>
</dbReference>
<sequence>MKPLPNSSSNCLFSSAISAGASRYGARETGAVPGSNSIVRASLLAGGGPFKASNTSSNSSTTGMSCNL</sequence>
<evidence type="ECO:0000313" key="2">
    <source>
        <dbReference type="EnsemblPlants" id="Bo9g102240.1"/>
    </source>
</evidence>
<dbReference type="HOGENOM" id="CLU_2797503_0_0_1"/>
<feature type="region of interest" description="Disordered" evidence="1">
    <location>
        <begin position="46"/>
        <end position="68"/>
    </location>
</feature>
<reference evidence="2 3" key="1">
    <citation type="journal article" date="2014" name="Genome Biol.">
        <title>Transcriptome and methylome profiling reveals relics of genome dominance in the mesopolyploid Brassica oleracea.</title>
        <authorList>
            <person name="Parkin I.A."/>
            <person name="Koh C."/>
            <person name="Tang H."/>
            <person name="Robinson S.J."/>
            <person name="Kagale S."/>
            <person name="Clarke W.E."/>
            <person name="Town C.D."/>
            <person name="Nixon J."/>
            <person name="Krishnakumar V."/>
            <person name="Bidwell S.L."/>
            <person name="Denoeud F."/>
            <person name="Belcram H."/>
            <person name="Links M.G."/>
            <person name="Just J."/>
            <person name="Clarke C."/>
            <person name="Bender T."/>
            <person name="Huebert T."/>
            <person name="Mason A.S."/>
            <person name="Pires J.C."/>
            <person name="Barker G."/>
            <person name="Moore J."/>
            <person name="Walley P.G."/>
            <person name="Manoli S."/>
            <person name="Batley J."/>
            <person name="Edwards D."/>
            <person name="Nelson M.N."/>
            <person name="Wang X."/>
            <person name="Paterson A.H."/>
            <person name="King G."/>
            <person name="Bancroft I."/>
            <person name="Chalhoub B."/>
            <person name="Sharpe A.G."/>
        </authorList>
    </citation>
    <scope>NUCLEOTIDE SEQUENCE</scope>
    <source>
        <strain evidence="2 3">cv. TO1000</strain>
    </source>
</reference>